<dbReference type="Pfam" id="PF17921">
    <property type="entry name" value="Integrase_H2C2"/>
    <property type="match status" value="1"/>
</dbReference>
<dbReference type="InterPro" id="IPR041588">
    <property type="entry name" value="Integrase_H2C2"/>
</dbReference>
<gene>
    <name evidence="2" type="ORF">EPI10_016322</name>
</gene>
<dbReference type="EMBL" id="SMMG02000006">
    <property type="protein sequence ID" value="KAA3470632.1"/>
    <property type="molecule type" value="Genomic_DNA"/>
</dbReference>
<evidence type="ECO:0000313" key="3">
    <source>
        <dbReference type="Proteomes" id="UP000325315"/>
    </source>
</evidence>
<evidence type="ECO:0000313" key="2">
    <source>
        <dbReference type="EMBL" id="KAA3470632.1"/>
    </source>
</evidence>
<dbReference type="PANTHER" id="PTHR47266">
    <property type="entry name" value="ENDONUCLEASE-RELATED"/>
    <property type="match status" value="1"/>
</dbReference>
<dbReference type="OrthoDB" id="1938712at2759"/>
<accession>A0A5B6VNA6</accession>
<sequence length="87" mass="10205">MKREICMLNPYTHASFCIGPIDYCVPEDKDLRQSILQEAHSSPYAMHPRGHKMYHDLRELNWWSSLKLAVTNFVANCLKCQQVKTEH</sequence>
<organism evidence="2 3">
    <name type="scientific">Gossypium australe</name>
    <dbReference type="NCBI Taxonomy" id="47621"/>
    <lineage>
        <taxon>Eukaryota</taxon>
        <taxon>Viridiplantae</taxon>
        <taxon>Streptophyta</taxon>
        <taxon>Embryophyta</taxon>
        <taxon>Tracheophyta</taxon>
        <taxon>Spermatophyta</taxon>
        <taxon>Magnoliopsida</taxon>
        <taxon>eudicotyledons</taxon>
        <taxon>Gunneridae</taxon>
        <taxon>Pentapetalae</taxon>
        <taxon>rosids</taxon>
        <taxon>malvids</taxon>
        <taxon>Malvales</taxon>
        <taxon>Malvaceae</taxon>
        <taxon>Malvoideae</taxon>
        <taxon>Gossypium</taxon>
    </lineage>
</organism>
<proteinExistence type="predicted"/>
<protein>
    <submittedName>
        <fullName evidence="2">Zinc finger and BTB domain-containing protein 11-like</fullName>
    </submittedName>
</protein>
<dbReference type="Proteomes" id="UP000325315">
    <property type="component" value="Unassembled WGS sequence"/>
</dbReference>
<dbReference type="InterPro" id="IPR052160">
    <property type="entry name" value="Gypsy_RT_Integrase-like"/>
</dbReference>
<reference evidence="3" key="1">
    <citation type="journal article" date="2019" name="Plant Biotechnol. J.">
        <title>Genome sequencing of the Australian wild diploid species Gossypium australe highlights disease resistance and delayed gland morphogenesis.</title>
        <authorList>
            <person name="Cai Y."/>
            <person name="Cai X."/>
            <person name="Wang Q."/>
            <person name="Wang P."/>
            <person name="Zhang Y."/>
            <person name="Cai C."/>
            <person name="Xu Y."/>
            <person name="Wang K."/>
            <person name="Zhou Z."/>
            <person name="Wang C."/>
            <person name="Geng S."/>
            <person name="Li B."/>
            <person name="Dong Q."/>
            <person name="Hou Y."/>
            <person name="Wang H."/>
            <person name="Ai P."/>
            <person name="Liu Z."/>
            <person name="Yi F."/>
            <person name="Sun M."/>
            <person name="An G."/>
            <person name="Cheng J."/>
            <person name="Zhang Y."/>
            <person name="Shi Q."/>
            <person name="Xie Y."/>
            <person name="Shi X."/>
            <person name="Chang Y."/>
            <person name="Huang F."/>
            <person name="Chen Y."/>
            <person name="Hong S."/>
            <person name="Mi L."/>
            <person name="Sun Q."/>
            <person name="Zhang L."/>
            <person name="Zhou B."/>
            <person name="Peng R."/>
            <person name="Zhang X."/>
            <person name="Liu F."/>
        </authorList>
    </citation>
    <scope>NUCLEOTIDE SEQUENCE [LARGE SCALE GENOMIC DNA]</scope>
    <source>
        <strain evidence="3">cv. PA1801</strain>
    </source>
</reference>
<comment type="caution">
    <text evidence="2">The sequence shown here is derived from an EMBL/GenBank/DDBJ whole genome shotgun (WGS) entry which is preliminary data.</text>
</comment>
<keyword evidence="3" id="KW-1185">Reference proteome</keyword>
<evidence type="ECO:0000259" key="1">
    <source>
        <dbReference type="Pfam" id="PF17921"/>
    </source>
</evidence>
<dbReference type="Gene3D" id="1.10.340.70">
    <property type="match status" value="1"/>
</dbReference>
<dbReference type="AlphaFoldDB" id="A0A5B6VNA6"/>
<name>A0A5B6VNA6_9ROSI</name>
<feature type="domain" description="Integrase zinc-binding" evidence="1">
    <location>
        <begin position="28"/>
        <end position="85"/>
    </location>
</feature>